<evidence type="ECO:0000313" key="1">
    <source>
        <dbReference type="EMBL" id="MBX36379.1"/>
    </source>
</evidence>
<protein>
    <submittedName>
        <fullName evidence="1">Uncharacterized protein</fullName>
    </submittedName>
</protein>
<dbReference type="EMBL" id="GGEC01055895">
    <property type="protein sequence ID" value="MBX36379.1"/>
    <property type="molecule type" value="Transcribed_RNA"/>
</dbReference>
<organism evidence="1">
    <name type="scientific">Rhizophora mucronata</name>
    <name type="common">Asiatic mangrove</name>
    <dbReference type="NCBI Taxonomy" id="61149"/>
    <lineage>
        <taxon>Eukaryota</taxon>
        <taxon>Viridiplantae</taxon>
        <taxon>Streptophyta</taxon>
        <taxon>Embryophyta</taxon>
        <taxon>Tracheophyta</taxon>
        <taxon>Spermatophyta</taxon>
        <taxon>Magnoliopsida</taxon>
        <taxon>eudicotyledons</taxon>
        <taxon>Gunneridae</taxon>
        <taxon>Pentapetalae</taxon>
        <taxon>rosids</taxon>
        <taxon>fabids</taxon>
        <taxon>Malpighiales</taxon>
        <taxon>Rhizophoraceae</taxon>
        <taxon>Rhizophora</taxon>
    </lineage>
</organism>
<accession>A0A2P2N1M7</accession>
<dbReference type="AlphaFoldDB" id="A0A2P2N1M7"/>
<proteinExistence type="predicted"/>
<reference evidence="1" key="1">
    <citation type="submission" date="2018-02" db="EMBL/GenBank/DDBJ databases">
        <title>Rhizophora mucronata_Transcriptome.</title>
        <authorList>
            <person name="Meera S.P."/>
            <person name="Sreeshan A."/>
            <person name="Augustine A."/>
        </authorList>
    </citation>
    <scope>NUCLEOTIDE SEQUENCE</scope>
    <source>
        <tissue evidence="1">Leaf</tissue>
    </source>
</reference>
<name>A0A2P2N1M7_RHIMU</name>
<sequence>MVPFDLDWPLFTSLCWALGICQAVGCFRGYALLGKLVLQNIDFDDWTLKGCHHRCRCLVHMHDNQRMGINDSFGLLCRRRSEGGK</sequence>